<feature type="domain" description="Glycogen debranching enzyme bacterial and archaeal type N-terminal" evidence="2">
    <location>
        <begin position="57"/>
        <end position="281"/>
    </location>
</feature>
<gene>
    <name evidence="3" type="ORF">BN2475_50071</name>
</gene>
<reference evidence="3 4" key="1">
    <citation type="submission" date="2016-12" db="EMBL/GenBank/DDBJ databases">
        <authorList>
            <person name="Song W.-J."/>
            <person name="Kurnit D.M."/>
        </authorList>
    </citation>
    <scope>NUCLEOTIDE SEQUENCE [LARGE SCALE GENOMIC DNA]</scope>
    <source>
        <strain evidence="3 4">STM7296</strain>
    </source>
</reference>
<dbReference type="InterPro" id="IPR008928">
    <property type="entry name" value="6-hairpin_glycosidase_sf"/>
</dbReference>
<protein>
    <submittedName>
        <fullName evidence="3">Amylo-alpha-16-glucosidase</fullName>
    </submittedName>
</protein>
<evidence type="ECO:0000259" key="1">
    <source>
        <dbReference type="Pfam" id="PF06202"/>
    </source>
</evidence>
<keyword evidence="4" id="KW-1185">Reference proteome</keyword>
<dbReference type="AlphaFoldDB" id="A0A1N7RK99"/>
<organism evidence="3 4">
    <name type="scientific">Paraburkholderia ribeironis</name>
    <dbReference type="NCBI Taxonomy" id="1247936"/>
    <lineage>
        <taxon>Bacteria</taxon>
        <taxon>Pseudomonadati</taxon>
        <taxon>Pseudomonadota</taxon>
        <taxon>Betaproteobacteria</taxon>
        <taxon>Burkholderiales</taxon>
        <taxon>Burkholderiaceae</taxon>
        <taxon>Paraburkholderia</taxon>
    </lineage>
</organism>
<dbReference type="GO" id="GO:0005980">
    <property type="term" value="P:glycogen catabolic process"/>
    <property type="evidence" value="ECO:0007669"/>
    <property type="project" value="InterPro"/>
</dbReference>
<dbReference type="InterPro" id="IPR010401">
    <property type="entry name" value="AGL/Gdb1"/>
</dbReference>
<dbReference type="PANTHER" id="PTHR10569:SF2">
    <property type="entry name" value="GLYCOGEN DEBRANCHING ENZYME"/>
    <property type="match status" value="1"/>
</dbReference>
<name>A0A1N7RK99_9BURK</name>
<sequence length="711" mass="77673">MESARKDAGHLNAICLLVCMVGPHDGPHTFNDSLPRITDWLMTHIERPFDITRLEDEWLEADGFGGFASGTVGTLRTRRYHALLLSAMRAPGGRAVLVNGIEAWLEAGGQRYPLSMQRYLPNVIYPDLSTSLASFDTAPWPTWRLQLDTQMVLSVEVFVSKATCETVLRWRLERGTDAAGMSAALLKIRPLLSGRDYHALHHENAAFNFNARTSDDLACVSWQPYGDLPFIHAATNGVYIHAPDWYRNFCYVRDEERGLDCSEDLATPGVFSFDLAGAEAVMILSASCATRAGTSASAAVSAMPCASAQAAVAHATELARIEQQRRAALGSRLQRSADAYVVARNQGRTILAGFPWFIDWGRDTFIAMRGLLIASNRLDEAEAILLAWSGALSEGMLPNRFPDYGDTPEYNSVDASLWFIVAVHDYLATGHASDATRVRLQLAAETILAGYTMGTRFNIRASADDGLLAAGISGVQLTWMDAKIGNWVVTPRIGKPVEVQALWINALRVAATWNSQWQQPAARALQAFHERFVDPSTHALFDNVDVDHVKGALDRAIRPNQIFAVGGLPFALLDGVVAQAVLAQVEAHLLTPLGLRTLAPSDPAYRGHYGGPPLARDGAYHQGTVWPWLLGPFVEAWLRVHGVTAETRAQARERFLEPLYAHLDHAGLDHLSEIADGDAPHAPAGTPFQAWSLGELLRIEGLLGGSQRIVA</sequence>
<evidence type="ECO:0000313" key="3">
    <source>
        <dbReference type="EMBL" id="SIT35519.1"/>
    </source>
</evidence>
<dbReference type="Pfam" id="PF12439">
    <property type="entry name" value="GDE_N"/>
    <property type="match status" value="1"/>
</dbReference>
<dbReference type="InterPro" id="IPR024742">
    <property type="entry name" value="Glycogen_debranch_N"/>
</dbReference>
<evidence type="ECO:0000313" key="4">
    <source>
        <dbReference type="Proteomes" id="UP000187012"/>
    </source>
</evidence>
<dbReference type="EMBL" id="CYGX02000005">
    <property type="protein sequence ID" value="SIT35519.1"/>
    <property type="molecule type" value="Genomic_DNA"/>
</dbReference>
<dbReference type="Pfam" id="PF06202">
    <property type="entry name" value="GDE_C"/>
    <property type="match status" value="1"/>
</dbReference>
<evidence type="ECO:0000259" key="2">
    <source>
        <dbReference type="Pfam" id="PF12439"/>
    </source>
</evidence>
<dbReference type="InterPro" id="IPR012341">
    <property type="entry name" value="6hp_glycosidase-like_sf"/>
</dbReference>
<dbReference type="PANTHER" id="PTHR10569">
    <property type="entry name" value="GLYCOGEN DEBRANCHING ENZYME"/>
    <property type="match status" value="1"/>
</dbReference>
<proteinExistence type="predicted"/>
<feature type="domain" description="Glycogen debranching enzyme C-terminal" evidence="1">
    <location>
        <begin position="336"/>
        <end position="698"/>
    </location>
</feature>
<accession>A0A1N7RK99</accession>
<dbReference type="InterPro" id="IPR032790">
    <property type="entry name" value="GDE_C"/>
</dbReference>
<dbReference type="SUPFAM" id="SSF48208">
    <property type="entry name" value="Six-hairpin glycosidases"/>
    <property type="match status" value="1"/>
</dbReference>
<dbReference type="Proteomes" id="UP000187012">
    <property type="component" value="Unassembled WGS sequence"/>
</dbReference>
<dbReference type="Gene3D" id="1.50.10.10">
    <property type="match status" value="1"/>
</dbReference>
<dbReference type="STRING" id="1247936.BN2475_50071"/>
<dbReference type="GO" id="GO:0004135">
    <property type="term" value="F:amylo-alpha-1,6-glucosidase activity"/>
    <property type="evidence" value="ECO:0007669"/>
    <property type="project" value="InterPro"/>
</dbReference>
<dbReference type="GO" id="GO:0004134">
    <property type="term" value="F:4-alpha-glucanotransferase activity"/>
    <property type="evidence" value="ECO:0007669"/>
    <property type="project" value="InterPro"/>
</dbReference>